<feature type="domain" description="MacB-like periplasmic core" evidence="10">
    <location>
        <begin position="26"/>
        <end position="246"/>
    </location>
</feature>
<comment type="caution">
    <text evidence="11">The sequence shown here is derived from an EMBL/GenBank/DDBJ whole genome shotgun (WGS) entry which is preliminary data.</text>
</comment>
<evidence type="ECO:0000256" key="4">
    <source>
        <dbReference type="ARBA" id="ARBA00022475"/>
    </source>
</evidence>
<evidence type="ECO:0000259" key="10">
    <source>
        <dbReference type="Pfam" id="PF12704"/>
    </source>
</evidence>
<reference evidence="11" key="2">
    <citation type="journal article" date="2021" name="PeerJ">
        <title>Extensive microbial diversity within the chicken gut microbiome revealed by metagenomics and culture.</title>
        <authorList>
            <person name="Gilroy R."/>
            <person name="Ravi A."/>
            <person name="Getino M."/>
            <person name="Pursley I."/>
            <person name="Horton D.L."/>
            <person name="Alikhan N.F."/>
            <person name="Baker D."/>
            <person name="Gharbi K."/>
            <person name="Hall N."/>
            <person name="Watson M."/>
            <person name="Adriaenssens E.M."/>
            <person name="Foster-Nyarko E."/>
            <person name="Jarju S."/>
            <person name="Secka A."/>
            <person name="Antonio M."/>
            <person name="Oren A."/>
            <person name="Chaudhuri R.R."/>
            <person name="La Ragione R."/>
            <person name="Hildebrand F."/>
            <person name="Pallen M.J."/>
        </authorList>
    </citation>
    <scope>NUCLEOTIDE SEQUENCE</scope>
    <source>
        <strain evidence="11">B1-16210</strain>
    </source>
</reference>
<evidence type="ECO:0000256" key="5">
    <source>
        <dbReference type="ARBA" id="ARBA00022692"/>
    </source>
</evidence>
<evidence type="ECO:0000256" key="7">
    <source>
        <dbReference type="ARBA" id="ARBA00023136"/>
    </source>
</evidence>
<gene>
    <name evidence="11" type="ORF">IAC77_04270</name>
</gene>
<reference evidence="11" key="1">
    <citation type="submission" date="2020-10" db="EMBL/GenBank/DDBJ databases">
        <authorList>
            <person name="Gilroy R."/>
        </authorList>
    </citation>
    <scope>NUCLEOTIDE SEQUENCE</scope>
    <source>
        <strain evidence="11">B1-16210</strain>
    </source>
</reference>
<dbReference type="Pfam" id="PF12704">
    <property type="entry name" value="MacB_PCD"/>
    <property type="match status" value="1"/>
</dbReference>
<accession>A0A940ICQ3</accession>
<dbReference type="GO" id="GO:0044874">
    <property type="term" value="P:lipoprotein localization to outer membrane"/>
    <property type="evidence" value="ECO:0007669"/>
    <property type="project" value="TreeGrafter"/>
</dbReference>
<feature type="domain" description="ABC3 transporter permease C-terminal" evidence="9">
    <location>
        <begin position="277"/>
        <end position="410"/>
    </location>
</feature>
<evidence type="ECO:0000256" key="2">
    <source>
        <dbReference type="ARBA" id="ARBA00005236"/>
    </source>
</evidence>
<keyword evidence="11" id="KW-0449">Lipoprotein</keyword>
<evidence type="ECO:0000256" key="6">
    <source>
        <dbReference type="ARBA" id="ARBA00022989"/>
    </source>
</evidence>
<dbReference type="InterPro" id="IPR011925">
    <property type="entry name" value="LolCE_TM"/>
</dbReference>
<dbReference type="InterPro" id="IPR025857">
    <property type="entry name" value="MacB_PCD"/>
</dbReference>
<evidence type="ECO:0000256" key="1">
    <source>
        <dbReference type="ARBA" id="ARBA00004651"/>
    </source>
</evidence>
<keyword evidence="4" id="KW-1003">Cell membrane</keyword>
<comment type="subcellular location">
    <subcellularLocation>
        <location evidence="1">Cell membrane</location>
        <topology evidence="1">Multi-pass membrane protein</topology>
    </subcellularLocation>
</comment>
<evidence type="ECO:0000313" key="12">
    <source>
        <dbReference type="Proteomes" id="UP000721442"/>
    </source>
</evidence>
<feature type="transmembrane region" description="Helical" evidence="8">
    <location>
        <begin position="319"/>
        <end position="348"/>
    </location>
</feature>
<dbReference type="PANTHER" id="PTHR30489">
    <property type="entry name" value="LIPOPROTEIN-RELEASING SYSTEM TRANSMEMBRANE PROTEIN LOLE"/>
    <property type="match status" value="1"/>
</dbReference>
<dbReference type="GO" id="GO:0098797">
    <property type="term" value="C:plasma membrane protein complex"/>
    <property type="evidence" value="ECO:0007669"/>
    <property type="project" value="TreeGrafter"/>
</dbReference>
<organism evidence="11 12">
    <name type="scientific">Candidatus Enterousia excrementavium</name>
    <dbReference type="NCBI Taxonomy" id="2840789"/>
    <lineage>
        <taxon>Bacteria</taxon>
        <taxon>Pseudomonadati</taxon>
        <taxon>Pseudomonadota</taxon>
        <taxon>Alphaproteobacteria</taxon>
        <taxon>Candidatus Enterousia</taxon>
    </lineage>
</organism>
<dbReference type="GO" id="GO:0042953">
    <property type="term" value="P:lipoprotein transport"/>
    <property type="evidence" value="ECO:0007669"/>
    <property type="project" value="InterPro"/>
</dbReference>
<keyword evidence="3" id="KW-0813">Transport</keyword>
<keyword evidence="7 8" id="KW-0472">Membrane</keyword>
<keyword evidence="5 8" id="KW-0812">Transmembrane</keyword>
<protein>
    <submittedName>
        <fullName evidence="11">Lipoprotein-releasing ABC transporter permease subunit</fullName>
    </submittedName>
</protein>
<comment type="similarity">
    <text evidence="2">Belongs to the ABC-4 integral membrane protein family. LolC/E subfamily.</text>
</comment>
<dbReference type="EMBL" id="JADINE010000051">
    <property type="protein sequence ID" value="MBO8407643.1"/>
    <property type="molecule type" value="Genomic_DNA"/>
</dbReference>
<dbReference type="PANTHER" id="PTHR30489:SF0">
    <property type="entry name" value="LIPOPROTEIN-RELEASING SYSTEM TRANSMEMBRANE PROTEIN LOLE"/>
    <property type="match status" value="1"/>
</dbReference>
<dbReference type="InterPro" id="IPR051447">
    <property type="entry name" value="Lipoprotein-release_system"/>
</dbReference>
<name>A0A940ICQ3_9PROT</name>
<feature type="transmembrane region" description="Helical" evidence="8">
    <location>
        <begin position="378"/>
        <end position="400"/>
    </location>
</feature>
<feature type="transmembrane region" description="Helical" evidence="8">
    <location>
        <begin position="21"/>
        <end position="47"/>
    </location>
</feature>
<proteinExistence type="inferred from homology"/>
<evidence type="ECO:0000259" key="9">
    <source>
        <dbReference type="Pfam" id="PF02687"/>
    </source>
</evidence>
<keyword evidence="6 8" id="KW-1133">Transmembrane helix</keyword>
<evidence type="ECO:0000313" key="11">
    <source>
        <dbReference type="EMBL" id="MBO8407643.1"/>
    </source>
</evidence>
<dbReference type="Pfam" id="PF02687">
    <property type="entry name" value="FtsX"/>
    <property type="match status" value="1"/>
</dbReference>
<dbReference type="InterPro" id="IPR003838">
    <property type="entry name" value="ABC3_permease_C"/>
</dbReference>
<dbReference type="NCBIfam" id="TIGR02212">
    <property type="entry name" value="lolCE"/>
    <property type="match status" value="1"/>
</dbReference>
<evidence type="ECO:0000256" key="8">
    <source>
        <dbReference type="SAM" id="Phobius"/>
    </source>
</evidence>
<dbReference type="Proteomes" id="UP000721442">
    <property type="component" value="Unassembled WGS sequence"/>
</dbReference>
<feature type="transmembrane region" description="Helical" evidence="8">
    <location>
        <begin position="274"/>
        <end position="298"/>
    </location>
</feature>
<sequence length="417" mass="45443">MFSRLERKIAFRYLWAKRRGFGSVVSWVSLIGITLGVATLIVVMSVMGGFHDTLLSRIVGMNGHVVVYYQDGAITDYDFLIDKMKQNKIVAENAVGIVPIAEGQVMATANGNNTGAMIRGIRMSDLAAKTETGTTIYGKPLDKIKDGELVAGASLTRALSVGMGDQISLVSANNATPTPFGSMPRIMSYPVMSSFFMGMYEYDSGYIFMPLETAQKYLNIPGAVTHIDLFLRDPEDTTAVRDALANLLPTGFVVRDWRDLNRGFVGALQVESNVMFLILMLIVIVAAFNIVSSLVMLVKDKSTDIAVLRTFGVSRKSMMKIFILSGTSIGVLGALIGTGLGVVIAIYIEPIRQFFQWATGRDLFPAELYYLSELPSKLVLSDVVGIALIAVLLAFLATLYPAWKAASTDPVEVLRNE</sequence>
<evidence type="ECO:0000256" key="3">
    <source>
        <dbReference type="ARBA" id="ARBA00022448"/>
    </source>
</evidence>
<dbReference type="AlphaFoldDB" id="A0A940ICQ3"/>